<comment type="similarity">
    <text evidence="2">Belongs to the FAD-binding monooxygenase family.</text>
</comment>
<dbReference type="PRINTS" id="PR00411">
    <property type="entry name" value="PNDRDTASEI"/>
</dbReference>
<dbReference type="GO" id="GO:0050661">
    <property type="term" value="F:NADP binding"/>
    <property type="evidence" value="ECO:0007669"/>
    <property type="project" value="InterPro"/>
</dbReference>
<reference evidence="9" key="1">
    <citation type="submission" date="2016-10" db="EMBL/GenBank/DDBJ databases">
        <authorList>
            <person name="Varghese N."/>
            <person name="Submissions S."/>
        </authorList>
    </citation>
    <scope>NUCLEOTIDE SEQUENCE [LARGE SCALE GENOMIC DNA]</scope>
    <source>
        <strain evidence="9">CGMCC 4.3530</strain>
    </source>
</reference>
<evidence type="ECO:0000256" key="4">
    <source>
        <dbReference type="ARBA" id="ARBA00022827"/>
    </source>
</evidence>
<keyword evidence="5" id="KW-0521">NADP</keyword>
<accession>A0A1H3KIF0</accession>
<keyword evidence="4" id="KW-0274">FAD</keyword>
<evidence type="ECO:0000256" key="3">
    <source>
        <dbReference type="ARBA" id="ARBA00022630"/>
    </source>
</evidence>
<dbReference type="InterPro" id="IPR051820">
    <property type="entry name" value="FAD-binding_MO"/>
</dbReference>
<keyword evidence="7" id="KW-0503">Monooxygenase</keyword>
<dbReference type="Pfam" id="PF00743">
    <property type="entry name" value="FMO-like"/>
    <property type="match status" value="1"/>
</dbReference>
<evidence type="ECO:0000256" key="7">
    <source>
        <dbReference type="ARBA" id="ARBA00023033"/>
    </source>
</evidence>
<comment type="cofactor">
    <cofactor evidence="1">
        <name>FAD</name>
        <dbReference type="ChEBI" id="CHEBI:57692"/>
    </cofactor>
</comment>
<dbReference type="STRING" id="418495.SAMN05216215_102839"/>
<evidence type="ECO:0000313" key="8">
    <source>
        <dbReference type="EMBL" id="SDY51398.1"/>
    </source>
</evidence>
<evidence type="ECO:0000256" key="5">
    <source>
        <dbReference type="ARBA" id="ARBA00022857"/>
    </source>
</evidence>
<evidence type="ECO:0000313" key="9">
    <source>
        <dbReference type="Proteomes" id="UP000199529"/>
    </source>
</evidence>
<dbReference type="Gene3D" id="3.50.50.60">
    <property type="entry name" value="FAD/NAD(P)-binding domain"/>
    <property type="match status" value="3"/>
</dbReference>
<keyword evidence="3" id="KW-0285">Flavoprotein</keyword>
<dbReference type="InterPro" id="IPR036188">
    <property type="entry name" value="FAD/NAD-bd_sf"/>
</dbReference>
<evidence type="ECO:0000256" key="2">
    <source>
        <dbReference type="ARBA" id="ARBA00010139"/>
    </source>
</evidence>
<organism evidence="8 9">
    <name type="scientific">Saccharopolyspora shandongensis</name>
    <dbReference type="NCBI Taxonomy" id="418495"/>
    <lineage>
        <taxon>Bacteria</taxon>
        <taxon>Bacillati</taxon>
        <taxon>Actinomycetota</taxon>
        <taxon>Actinomycetes</taxon>
        <taxon>Pseudonocardiales</taxon>
        <taxon>Pseudonocardiaceae</taxon>
        <taxon>Saccharopolyspora</taxon>
    </lineage>
</organism>
<dbReference type="SUPFAM" id="SSF51905">
    <property type="entry name" value="FAD/NAD(P)-binding domain"/>
    <property type="match status" value="2"/>
</dbReference>
<dbReference type="FunFam" id="3.50.50.60:FF:000228">
    <property type="entry name" value="FAD-containing monooxygenase EthA"/>
    <property type="match status" value="1"/>
</dbReference>
<evidence type="ECO:0000256" key="6">
    <source>
        <dbReference type="ARBA" id="ARBA00023002"/>
    </source>
</evidence>
<name>A0A1H3KIF0_9PSEU</name>
<dbReference type="GO" id="GO:0004499">
    <property type="term" value="F:N,N-dimethylaniline monooxygenase activity"/>
    <property type="evidence" value="ECO:0007669"/>
    <property type="project" value="InterPro"/>
</dbReference>
<keyword evidence="6" id="KW-0560">Oxidoreductase</keyword>
<dbReference type="InterPro" id="IPR020946">
    <property type="entry name" value="Flavin_mOase-like"/>
</dbReference>
<proteinExistence type="inferred from homology"/>
<evidence type="ECO:0000256" key="1">
    <source>
        <dbReference type="ARBA" id="ARBA00001974"/>
    </source>
</evidence>
<keyword evidence="9" id="KW-1185">Reference proteome</keyword>
<dbReference type="EMBL" id="FNOK01000028">
    <property type="protein sequence ID" value="SDY51398.1"/>
    <property type="molecule type" value="Genomic_DNA"/>
</dbReference>
<dbReference type="Pfam" id="PF13450">
    <property type="entry name" value="NAD_binding_8"/>
    <property type="match status" value="1"/>
</dbReference>
<dbReference type="PANTHER" id="PTHR43872:SF1">
    <property type="entry name" value="MONOOXYGENASE, PUTATIVE (AFU_ORTHOLOGUE AFUA_8G02570)-RELATED"/>
    <property type="match status" value="1"/>
</dbReference>
<sequence>MSVEHVDVLIVGAGVSGVGAACHLQKYCPATTFTILEGREAIGGTWDLFRYPGIRSDSDMSTLGYSFRPWDRAKSIAGGAEIRSYVADTAAEHGVDRHIRFGHRVIDANWSSDDARWTVRARRASDGEEVEITCSFLFSCTGYYDYEQGFTPDFRGIDRFSGQVVHPQLWPEDLDYAGKRVVVIGSGATAVTLVPAMAETAGHVTMLQRSPTYLVSRPGTDPFAVRMRRSVSGSLAHPLVRWKSIATNFYAYQKARRAPERTKALLRNGVEMQLPDGYDIDTHFTPRYNPWDQRLCLVPDGDFFTAVREGRASVVTDHIHAISDTGIALRSGDFLEADVIVTATGLNMLAVGGMHLTVDGTKVNIPEAVAYKGMMLSEVPNFAFTIGYINSSWTLRAELVARYVCHLLNHMRRRGLRTCMPLRPKTAGRAPLFNLTSGYAQRGDAVMPKQGGAAPWRMHHNFLREWLFTLRRTKVHDSGVRFS</sequence>
<dbReference type="PANTHER" id="PTHR43872">
    <property type="entry name" value="MONOOXYGENASE, PUTATIVE (AFU_ORTHOLOGUE AFUA_8G02570)-RELATED"/>
    <property type="match status" value="1"/>
</dbReference>
<dbReference type="RefSeq" id="WP_093270278.1">
    <property type="nucleotide sequence ID" value="NZ_FNOK01000028.1"/>
</dbReference>
<dbReference type="AlphaFoldDB" id="A0A1H3KIF0"/>
<dbReference type="GO" id="GO:0050660">
    <property type="term" value="F:flavin adenine dinucleotide binding"/>
    <property type="evidence" value="ECO:0007669"/>
    <property type="project" value="InterPro"/>
</dbReference>
<dbReference type="OrthoDB" id="5168853at2"/>
<gene>
    <name evidence="8" type="ORF">SAMN05216215_102839</name>
</gene>
<protein>
    <submittedName>
        <fullName evidence="8">Predicted flavoprotein CzcO associated with the cation diffusion facilitator CzcD</fullName>
    </submittedName>
</protein>
<dbReference type="Proteomes" id="UP000199529">
    <property type="component" value="Unassembled WGS sequence"/>
</dbReference>